<evidence type="ECO:0000256" key="4">
    <source>
        <dbReference type="ARBA" id="ARBA00022723"/>
    </source>
</evidence>
<dbReference type="PROSITE" id="PS51790">
    <property type="entry name" value="MSRB"/>
    <property type="match status" value="1"/>
</dbReference>
<dbReference type="InterPro" id="IPR011057">
    <property type="entry name" value="Mss4-like_sf"/>
</dbReference>
<reference evidence="9" key="1">
    <citation type="submission" date="2020-05" db="EMBL/GenBank/DDBJ databases">
        <authorList>
            <person name="Chiriac C."/>
            <person name="Salcher M."/>
            <person name="Ghai R."/>
            <person name="Kavagutti S V."/>
        </authorList>
    </citation>
    <scope>NUCLEOTIDE SEQUENCE</scope>
</reference>
<dbReference type="FunFam" id="2.170.150.20:FF:000001">
    <property type="entry name" value="Peptide methionine sulfoxide reductase MsrB"/>
    <property type="match status" value="1"/>
</dbReference>
<comment type="catalytic activity">
    <reaction evidence="7">
        <text>L-methionyl-[protein] + [thioredoxin]-disulfide + H2O = L-methionyl-(R)-S-oxide-[protein] + [thioredoxin]-dithiol</text>
        <dbReference type="Rhea" id="RHEA:24164"/>
        <dbReference type="Rhea" id="RHEA-COMP:10698"/>
        <dbReference type="Rhea" id="RHEA-COMP:10700"/>
        <dbReference type="Rhea" id="RHEA-COMP:12313"/>
        <dbReference type="Rhea" id="RHEA-COMP:12314"/>
        <dbReference type="ChEBI" id="CHEBI:15377"/>
        <dbReference type="ChEBI" id="CHEBI:16044"/>
        <dbReference type="ChEBI" id="CHEBI:29950"/>
        <dbReference type="ChEBI" id="CHEBI:45764"/>
        <dbReference type="ChEBI" id="CHEBI:50058"/>
        <dbReference type="EC" id="1.8.4.12"/>
    </reaction>
</comment>
<dbReference type="SUPFAM" id="SSF51316">
    <property type="entry name" value="Mss4-like"/>
    <property type="match status" value="1"/>
</dbReference>
<evidence type="ECO:0000256" key="3">
    <source>
        <dbReference type="ARBA" id="ARBA00012499"/>
    </source>
</evidence>
<sequence length="149" mass="16699">MLTWDEIIRRADAGNVEPPRRVEKTDDEWRAQLSPASYQVTRHAATERAFSSDMCSRFEPGRYECVCCGTLLFDADQKFESGTGWPSFTQPITDDVIAYHVDRAYGMVRVETVCNVCDAHLGHVFPDGPPPTGLRFCMNAVALSRVGDH</sequence>
<gene>
    <name evidence="9" type="ORF">UFOPK1493_00318</name>
</gene>
<comment type="cofactor">
    <cofactor evidence="1">
        <name>Zn(2+)</name>
        <dbReference type="ChEBI" id="CHEBI:29105"/>
    </cofactor>
</comment>
<dbReference type="GO" id="GO:0030091">
    <property type="term" value="P:protein repair"/>
    <property type="evidence" value="ECO:0007669"/>
    <property type="project" value="InterPro"/>
</dbReference>
<dbReference type="InterPro" id="IPR002579">
    <property type="entry name" value="Met_Sox_Rdtase_MsrB_dom"/>
</dbReference>
<keyword evidence="5" id="KW-0862">Zinc</keyword>
<dbReference type="GO" id="GO:0033743">
    <property type="term" value="F:peptide-methionine (R)-S-oxide reductase activity"/>
    <property type="evidence" value="ECO:0007669"/>
    <property type="project" value="UniProtKB-EC"/>
</dbReference>
<evidence type="ECO:0000313" key="9">
    <source>
        <dbReference type="EMBL" id="CAB4541120.1"/>
    </source>
</evidence>
<protein>
    <recommendedName>
        <fullName evidence="3">peptide-methionine (R)-S-oxide reductase</fullName>
        <ecNumber evidence="3">1.8.4.12</ecNumber>
    </recommendedName>
</protein>
<dbReference type="EC" id="1.8.4.12" evidence="3"/>
<evidence type="ECO:0000256" key="1">
    <source>
        <dbReference type="ARBA" id="ARBA00001947"/>
    </source>
</evidence>
<feature type="domain" description="MsrB" evidence="8">
    <location>
        <begin position="26"/>
        <end position="148"/>
    </location>
</feature>
<name>A0A6J6BPM7_9ZZZZ</name>
<accession>A0A6J6BPM7</accession>
<keyword evidence="6" id="KW-0560">Oxidoreductase</keyword>
<evidence type="ECO:0000259" key="8">
    <source>
        <dbReference type="PROSITE" id="PS51790"/>
    </source>
</evidence>
<dbReference type="PANTHER" id="PTHR10173">
    <property type="entry name" value="METHIONINE SULFOXIDE REDUCTASE"/>
    <property type="match status" value="1"/>
</dbReference>
<dbReference type="AlphaFoldDB" id="A0A6J6BPM7"/>
<dbReference type="Gene3D" id="2.170.150.20">
    <property type="entry name" value="Peptide methionine sulfoxide reductase"/>
    <property type="match status" value="1"/>
</dbReference>
<dbReference type="GO" id="GO:0046872">
    <property type="term" value="F:metal ion binding"/>
    <property type="evidence" value="ECO:0007669"/>
    <property type="project" value="UniProtKB-KW"/>
</dbReference>
<dbReference type="GO" id="GO:0005737">
    <property type="term" value="C:cytoplasm"/>
    <property type="evidence" value="ECO:0007669"/>
    <property type="project" value="TreeGrafter"/>
</dbReference>
<dbReference type="NCBIfam" id="TIGR00357">
    <property type="entry name" value="peptide-methionine (R)-S-oxide reductase MsrB"/>
    <property type="match status" value="1"/>
</dbReference>
<organism evidence="9">
    <name type="scientific">freshwater metagenome</name>
    <dbReference type="NCBI Taxonomy" id="449393"/>
    <lineage>
        <taxon>unclassified sequences</taxon>
        <taxon>metagenomes</taxon>
        <taxon>ecological metagenomes</taxon>
    </lineage>
</organism>
<evidence type="ECO:0000256" key="7">
    <source>
        <dbReference type="ARBA" id="ARBA00048488"/>
    </source>
</evidence>
<comment type="similarity">
    <text evidence="2">Belongs to the MsrB Met sulfoxide reductase family.</text>
</comment>
<dbReference type="Pfam" id="PF01641">
    <property type="entry name" value="SelR"/>
    <property type="match status" value="1"/>
</dbReference>
<evidence type="ECO:0000256" key="2">
    <source>
        <dbReference type="ARBA" id="ARBA00007174"/>
    </source>
</evidence>
<dbReference type="EMBL" id="CAEZSR010000006">
    <property type="protein sequence ID" value="CAB4541120.1"/>
    <property type="molecule type" value="Genomic_DNA"/>
</dbReference>
<dbReference type="GO" id="GO:0006979">
    <property type="term" value="P:response to oxidative stress"/>
    <property type="evidence" value="ECO:0007669"/>
    <property type="project" value="InterPro"/>
</dbReference>
<proteinExistence type="inferred from homology"/>
<keyword evidence="4" id="KW-0479">Metal-binding</keyword>
<dbReference type="PANTHER" id="PTHR10173:SF52">
    <property type="entry name" value="METHIONINE-R-SULFOXIDE REDUCTASE B1"/>
    <property type="match status" value="1"/>
</dbReference>
<evidence type="ECO:0000256" key="6">
    <source>
        <dbReference type="ARBA" id="ARBA00023002"/>
    </source>
</evidence>
<evidence type="ECO:0000256" key="5">
    <source>
        <dbReference type="ARBA" id="ARBA00022833"/>
    </source>
</evidence>
<dbReference type="InterPro" id="IPR028427">
    <property type="entry name" value="Met_Sox_Rdtase_MsrB"/>
</dbReference>